<evidence type="ECO:0000313" key="18">
    <source>
        <dbReference type="Proteomes" id="UP000095591"/>
    </source>
</evidence>
<feature type="domain" description="HTH araC/xylS-type" evidence="2">
    <location>
        <begin position="16"/>
        <end position="118"/>
    </location>
</feature>
<dbReference type="PANTHER" id="PTHR43280">
    <property type="entry name" value="ARAC-FAMILY TRANSCRIPTIONAL REGULATOR"/>
    <property type="match status" value="1"/>
</dbReference>
<dbReference type="GO" id="GO:0043565">
    <property type="term" value="F:sequence-specific DNA binding"/>
    <property type="evidence" value="ECO:0007669"/>
    <property type="project" value="InterPro"/>
</dbReference>
<dbReference type="EMBL" id="CZBM01000001">
    <property type="protein sequence ID" value="CUP57794.1"/>
    <property type="molecule type" value="Genomic_DNA"/>
</dbReference>
<dbReference type="EMBL" id="WKNE01000002">
    <property type="protein sequence ID" value="MRZ53656.1"/>
    <property type="molecule type" value="Genomic_DNA"/>
</dbReference>
<dbReference type="Proteomes" id="UP000461276">
    <property type="component" value="Unassembled WGS sequence"/>
</dbReference>
<evidence type="ECO:0000313" key="10">
    <source>
        <dbReference type="EMBL" id="MRY82799.1"/>
    </source>
</evidence>
<dbReference type="GeneID" id="93525589"/>
<dbReference type="Proteomes" id="UP001198806">
    <property type="component" value="Unassembled WGS sequence"/>
</dbReference>
<dbReference type="EMBL" id="CYXP01000001">
    <property type="protein sequence ID" value="CUM78493.1"/>
    <property type="molecule type" value="Genomic_DNA"/>
</dbReference>
<evidence type="ECO:0000313" key="13">
    <source>
        <dbReference type="EMBL" id="MRZ49160.1"/>
    </source>
</evidence>
<evidence type="ECO:0000313" key="19">
    <source>
        <dbReference type="Proteomes" id="UP000432516"/>
    </source>
</evidence>
<dbReference type="RefSeq" id="WP_005862182.1">
    <property type="nucleotide sequence ID" value="NZ_AP019729.1"/>
</dbReference>
<accession>A0A173RKP6</accession>
<dbReference type="EMBL" id="WKMW01000001">
    <property type="protein sequence ID" value="MRY82799.1"/>
    <property type="molecule type" value="Genomic_DNA"/>
</dbReference>
<dbReference type="Gene3D" id="1.10.10.60">
    <property type="entry name" value="Homeodomain-like"/>
    <property type="match status" value="1"/>
</dbReference>
<dbReference type="Proteomes" id="UP000095591">
    <property type="component" value="Unassembled WGS sequence"/>
</dbReference>
<dbReference type="Proteomes" id="UP000095455">
    <property type="component" value="Unassembled WGS sequence"/>
</dbReference>
<dbReference type="Pfam" id="PF12833">
    <property type="entry name" value="HTH_18"/>
    <property type="match status" value="1"/>
</dbReference>
<sequence length="129" mass="15362">MEEKQKPSLIERRLYARILQIMEDKKPYLDPQFNLCQLANLACTNRTRLSSTLNNQTGMNFSRWLAIYRVEYLIREFSKCLTQEPQELYKTAGFTSRTSFYRQFKEVTGNTPIEYFANLYYNNVNDSTK</sequence>
<keyword evidence="1" id="KW-0238">DNA-binding</keyword>
<dbReference type="EMBL" id="JAQMPJ010000001">
    <property type="protein sequence ID" value="MDB9003555.1"/>
    <property type="molecule type" value="Genomic_DNA"/>
</dbReference>
<evidence type="ECO:0000313" key="7">
    <source>
        <dbReference type="EMBL" id="MDB9003555.1"/>
    </source>
</evidence>
<dbReference type="EMBL" id="WKMX01000001">
    <property type="protein sequence ID" value="MRZ04752.1"/>
    <property type="molecule type" value="Genomic_DNA"/>
</dbReference>
<evidence type="ECO:0000313" key="11">
    <source>
        <dbReference type="EMBL" id="MRY92033.1"/>
    </source>
</evidence>
<dbReference type="InterPro" id="IPR018060">
    <property type="entry name" value="HTH_AraC"/>
</dbReference>
<dbReference type="Proteomes" id="UP000471216">
    <property type="component" value="Unassembled WGS sequence"/>
</dbReference>
<evidence type="ECO:0000313" key="6">
    <source>
        <dbReference type="EMBL" id="MCB6516383.1"/>
    </source>
</evidence>
<proteinExistence type="predicted"/>
<dbReference type="AlphaFoldDB" id="A0A173RKP6"/>
<evidence type="ECO:0000313" key="23">
    <source>
        <dbReference type="Proteomes" id="UP000463337"/>
    </source>
</evidence>
<evidence type="ECO:0000313" key="4">
    <source>
        <dbReference type="EMBL" id="CUO42713.1"/>
    </source>
</evidence>
<dbReference type="Proteomes" id="UP000450599">
    <property type="component" value="Unassembled WGS sequence"/>
</dbReference>
<evidence type="ECO:0000313" key="14">
    <source>
        <dbReference type="EMBL" id="MRZ53656.1"/>
    </source>
</evidence>
<dbReference type="EMBL" id="WKMC01000001">
    <property type="protein sequence ID" value="MRZ49160.1"/>
    <property type="molecule type" value="Genomic_DNA"/>
</dbReference>
<name>A0A173RKP6_PARDI</name>
<reference evidence="7" key="4">
    <citation type="submission" date="2023-01" db="EMBL/GenBank/DDBJ databases">
        <title>Human gut microbiome strain richness.</title>
        <authorList>
            <person name="Chen-Liaw A."/>
        </authorList>
    </citation>
    <scope>NUCLEOTIDE SEQUENCE</scope>
    <source>
        <strain evidence="8">D35st1_E5_D35t1_190705</strain>
        <strain evidence="7">RTP21484st1_E5_RTP21484_190118</strain>
    </source>
</reference>
<dbReference type="EMBL" id="WKMY01000001">
    <property type="protein sequence ID" value="MRY92033.1"/>
    <property type="molecule type" value="Genomic_DNA"/>
</dbReference>
<evidence type="ECO:0000256" key="1">
    <source>
        <dbReference type="ARBA" id="ARBA00023125"/>
    </source>
</evidence>
<dbReference type="Proteomes" id="UP000095332">
    <property type="component" value="Unassembled WGS sequence"/>
</dbReference>
<dbReference type="Proteomes" id="UP001211522">
    <property type="component" value="Unassembled WGS sequence"/>
</dbReference>
<dbReference type="EMBL" id="CYYK01000007">
    <property type="protein sequence ID" value="CUO42713.1"/>
    <property type="molecule type" value="Genomic_DNA"/>
</dbReference>
<evidence type="ECO:0000313" key="8">
    <source>
        <dbReference type="EMBL" id="MDB9137989.1"/>
    </source>
</evidence>
<reference evidence="6" key="3">
    <citation type="submission" date="2021-10" db="EMBL/GenBank/DDBJ databases">
        <title>Collection of gut derived symbiotic bacterial strains cultured from healthy donors.</title>
        <authorList>
            <person name="Lin H."/>
            <person name="Littmann E."/>
            <person name="Kohout C."/>
            <person name="Pamer E.G."/>
        </authorList>
    </citation>
    <scope>NUCLEOTIDE SEQUENCE</scope>
    <source>
        <strain evidence="6">DFI.2.94</strain>
    </source>
</reference>
<dbReference type="SMART" id="SM00342">
    <property type="entry name" value="HTH_ARAC"/>
    <property type="match status" value="1"/>
</dbReference>
<evidence type="ECO:0000313" key="3">
    <source>
        <dbReference type="EMBL" id="CUM78493.1"/>
    </source>
</evidence>
<evidence type="ECO:0000259" key="2">
    <source>
        <dbReference type="PROSITE" id="PS01124"/>
    </source>
</evidence>
<dbReference type="GO" id="GO:0003700">
    <property type="term" value="F:DNA-binding transcription factor activity"/>
    <property type="evidence" value="ECO:0007669"/>
    <property type="project" value="InterPro"/>
</dbReference>
<dbReference type="EMBL" id="JAJCNI010000001">
    <property type="protein sequence ID" value="MCB6516383.1"/>
    <property type="molecule type" value="Genomic_DNA"/>
</dbReference>
<evidence type="ECO:0000313" key="20">
    <source>
        <dbReference type="Proteomes" id="UP000441358"/>
    </source>
</evidence>
<dbReference type="EMBL" id="JAQMPX010000038">
    <property type="protein sequence ID" value="MDB9137989.1"/>
    <property type="molecule type" value="Genomic_DNA"/>
</dbReference>
<evidence type="ECO:0000313" key="15">
    <source>
        <dbReference type="EMBL" id="WET65596.1"/>
    </source>
</evidence>
<evidence type="ECO:0000313" key="9">
    <source>
        <dbReference type="EMBL" id="MRY58398.1"/>
    </source>
</evidence>
<reference evidence="15" key="5">
    <citation type="submission" date="2023-03" db="EMBL/GenBank/DDBJ databases">
        <title>Parabacteroides distasonis, a bacteria resistant against UC.</title>
        <authorList>
            <person name="Dai W."/>
        </authorList>
    </citation>
    <scope>NUCLEOTIDE SEQUENCE</scope>
    <source>
        <strain evidence="15">F1-28</strain>
    </source>
</reference>
<reference evidence="19 20" key="2">
    <citation type="journal article" date="2019" name="Nat. Med.">
        <title>A library of human gut bacterial isolates paired with longitudinal multiomics data enables mechanistic microbiome research.</title>
        <authorList>
            <person name="Poyet M."/>
            <person name="Groussin M."/>
            <person name="Gibbons S.M."/>
            <person name="Avila-Pacheco J."/>
            <person name="Jiang X."/>
            <person name="Kearney S.M."/>
            <person name="Perrotta A.R."/>
            <person name="Berdy B."/>
            <person name="Zhao S."/>
            <person name="Lieberman T.D."/>
            <person name="Swanson P.K."/>
            <person name="Smith M."/>
            <person name="Roesemann S."/>
            <person name="Alexander J.E."/>
            <person name="Rich S.A."/>
            <person name="Livny J."/>
            <person name="Vlamakis H."/>
            <person name="Clish C."/>
            <person name="Bullock K."/>
            <person name="Deik A."/>
            <person name="Scott J."/>
            <person name="Pierce K.A."/>
            <person name="Xavier R.J."/>
            <person name="Alm E.J."/>
        </authorList>
    </citation>
    <scope>NUCLEOTIDE SEQUENCE [LARGE SCALE GENOMIC DNA]</scope>
    <source>
        <strain evidence="12 24">BIOML-A10</strain>
        <strain evidence="10 21">BIOML-A11</strain>
        <strain evidence="14 19">BIOML-A2</strain>
        <strain evidence="13 20">BIOML-A32</strain>
        <strain evidence="9 23">BIOML-A41</strain>
        <strain evidence="11 22">BIOML-A9</strain>
    </source>
</reference>
<dbReference type="Proteomes" id="UP001221009">
    <property type="component" value="Chromosome"/>
</dbReference>
<dbReference type="Proteomes" id="UP000441358">
    <property type="component" value="Unassembled WGS sequence"/>
</dbReference>
<dbReference type="EMBL" id="WKLT01000008">
    <property type="protein sequence ID" value="MRY58398.1"/>
    <property type="molecule type" value="Genomic_DNA"/>
</dbReference>
<evidence type="ECO:0000313" key="22">
    <source>
        <dbReference type="Proteomes" id="UP000461276"/>
    </source>
</evidence>
<dbReference type="Proteomes" id="UP000432516">
    <property type="component" value="Unassembled WGS sequence"/>
</dbReference>
<organism evidence="3 18">
    <name type="scientific">Parabacteroides distasonis</name>
    <dbReference type="NCBI Taxonomy" id="823"/>
    <lineage>
        <taxon>Bacteria</taxon>
        <taxon>Pseudomonadati</taxon>
        <taxon>Bacteroidota</taxon>
        <taxon>Bacteroidia</taxon>
        <taxon>Bacteroidales</taxon>
        <taxon>Tannerellaceae</taxon>
        <taxon>Parabacteroides</taxon>
    </lineage>
</organism>
<protein>
    <submittedName>
        <fullName evidence="6">Helix-turn-helix domain-containing protein</fullName>
    </submittedName>
    <submittedName>
        <fullName evidence="3">Transcriptional activator FtrA</fullName>
    </submittedName>
</protein>
<evidence type="ECO:0000313" key="21">
    <source>
        <dbReference type="Proteomes" id="UP000450599"/>
    </source>
</evidence>
<reference evidence="16 17" key="1">
    <citation type="submission" date="2015-09" db="EMBL/GenBank/DDBJ databases">
        <authorList>
            <consortium name="Pathogen Informatics"/>
        </authorList>
    </citation>
    <scope>NUCLEOTIDE SEQUENCE [LARGE SCALE GENOMIC DNA]</scope>
    <source>
        <strain evidence="4 17">2789STDY5608822</strain>
        <strain evidence="3 18">2789STDY5608872</strain>
        <strain evidence="5 16">2789STDY5834948</strain>
    </source>
</reference>
<dbReference type="Proteomes" id="UP001210126">
    <property type="component" value="Unassembled WGS sequence"/>
</dbReference>
<dbReference type="PANTHER" id="PTHR43280:SF29">
    <property type="entry name" value="ARAC-FAMILY TRANSCRIPTIONAL REGULATOR"/>
    <property type="match status" value="1"/>
</dbReference>
<evidence type="ECO:0000313" key="5">
    <source>
        <dbReference type="EMBL" id="CUP57794.1"/>
    </source>
</evidence>
<dbReference type="PROSITE" id="PS01124">
    <property type="entry name" value="HTH_ARAC_FAMILY_2"/>
    <property type="match status" value="1"/>
</dbReference>
<evidence type="ECO:0000313" key="16">
    <source>
        <dbReference type="Proteomes" id="UP000095332"/>
    </source>
</evidence>
<evidence type="ECO:0000313" key="24">
    <source>
        <dbReference type="Proteomes" id="UP000471216"/>
    </source>
</evidence>
<evidence type="ECO:0000313" key="12">
    <source>
        <dbReference type="EMBL" id="MRZ04752.1"/>
    </source>
</evidence>
<dbReference type="EMBL" id="CP120353">
    <property type="protein sequence ID" value="WET65596.1"/>
    <property type="molecule type" value="Genomic_DNA"/>
</dbReference>
<evidence type="ECO:0000313" key="17">
    <source>
        <dbReference type="Proteomes" id="UP000095455"/>
    </source>
</evidence>
<dbReference type="Proteomes" id="UP000463337">
    <property type="component" value="Unassembled WGS sequence"/>
</dbReference>
<gene>
    <name evidence="4" type="ORF">ERS852380_02276</name>
    <name evidence="3" type="ORF">ERS852429_00559</name>
    <name evidence="5" type="ORF">ERS852560_00338</name>
    <name evidence="12" type="ORF">GKD54_00685</name>
    <name evidence="10" type="ORF">GKD58_00685</name>
    <name evidence="9" type="ORF">GKD59_10875</name>
    <name evidence="13" type="ORF">GKD66_02650</name>
    <name evidence="11" type="ORF">GKD67_02020</name>
    <name evidence="14" type="ORF">GKD68_02675</name>
    <name evidence="6" type="ORF">LI194_01040</name>
    <name evidence="15" type="ORF">P2T59_06310</name>
    <name evidence="7" type="ORF">PN599_00880</name>
    <name evidence="8" type="ORF">PN612_05610</name>
</gene>